<keyword evidence="3" id="KW-1185">Reference proteome</keyword>
<dbReference type="Proteomes" id="UP000515908">
    <property type="component" value="Chromosome 18"/>
</dbReference>
<dbReference type="PROSITE" id="PS50404">
    <property type="entry name" value="GST_NTER"/>
    <property type="match status" value="1"/>
</dbReference>
<dbReference type="GO" id="GO:0005634">
    <property type="term" value="C:nucleus"/>
    <property type="evidence" value="ECO:0007669"/>
    <property type="project" value="TreeGrafter"/>
</dbReference>
<dbReference type="GO" id="GO:0005737">
    <property type="term" value="C:cytoplasm"/>
    <property type="evidence" value="ECO:0007669"/>
    <property type="project" value="TreeGrafter"/>
</dbReference>
<dbReference type="InterPro" id="IPR004045">
    <property type="entry name" value="Glutathione_S-Trfase_N"/>
</dbReference>
<evidence type="ECO:0000259" key="1">
    <source>
        <dbReference type="PROSITE" id="PS50404"/>
    </source>
</evidence>
<keyword evidence="2" id="KW-0808">Transferase</keyword>
<dbReference type="PANTHER" id="PTHR43986:SF1">
    <property type="entry name" value="ELONGATION FACTOR 1-GAMMA"/>
    <property type="match status" value="1"/>
</dbReference>
<dbReference type="AlphaFoldDB" id="A0A7G2CLD3"/>
<sequence>MVVSLIGPIDHPLTQRILLIAAFAGVKLKLVNISADEYNDIVDKTNDNKANSFRLNCHPMGRFPVLKTDEGYMFDCNSIIRYIARTEVQLNALREGTDGDTSKFPHPDYAVPYAMYGHGLSESALVDSWLDYISKHFDIGLFNKDSKLGEAEMQKALEGIELKLKLIKDNINNANAISAMQSARSPRTSLGNNNTADIEQFLEEMNNNYFQRNRKVSAAYNISGNIKNKINEKEKNEQLDSIRRTTQLLNDNNNNFDGNTNNTNNLFSARASTFMTPRMSTAETPRMGNKGKTGANFVFLVNESLTAADLAVFSILRILFDKNYKNKYMVNSQVANSFKDAQKNFPETYAYYKTISTLPLAAEMSKILGI</sequence>
<evidence type="ECO:0000313" key="2">
    <source>
        <dbReference type="EMBL" id="CAD2220636.1"/>
    </source>
</evidence>
<proteinExistence type="predicted"/>
<accession>A0A7G2CLD3</accession>
<dbReference type="SUPFAM" id="SSF47616">
    <property type="entry name" value="GST C-terminal domain-like"/>
    <property type="match status" value="1"/>
</dbReference>
<dbReference type="PANTHER" id="PTHR43986">
    <property type="entry name" value="ELONGATION FACTOR 1-GAMMA"/>
    <property type="match status" value="1"/>
</dbReference>
<dbReference type="Gene3D" id="3.40.30.10">
    <property type="entry name" value="Glutaredoxin"/>
    <property type="match status" value="1"/>
</dbReference>
<name>A0A7G2CLD3_9TRYP</name>
<reference evidence="2 3" key="1">
    <citation type="submission" date="2020-08" db="EMBL/GenBank/DDBJ databases">
        <authorList>
            <person name="Newling K."/>
            <person name="Davey J."/>
            <person name="Forrester S."/>
        </authorList>
    </citation>
    <scope>NUCLEOTIDE SEQUENCE [LARGE SCALE GENOMIC DNA]</scope>
    <source>
        <strain evidence="3">Crithidia deanei Carvalho (ATCC PRA-265)</strain>
    </source>
</reference>
<dbReference type="GO" id="GO:0006414">
    <property type="term" value="P:translational elongation"/>
    <property type="evidence" value="ECO:0007669"/>
    <property type="project" value="TreeGrafter"/>
</dbReference>
<dbReference type="OrthoDB" id="249703at2759"/>
<feature type="domain" description="GST N-terminal" evidence="1">
    <location>
        <begin position="1"/>
        <end position="91"/>
    </location>
</feature>
<dbReference type="SUPFAM" id="SSF52833">
    <property type="entry name" value="Thioredoxin-like"/>
    <property type="match status" value="1"/>
</dbReference>
<protein>
    <submittedName>
        <fullName evidence="2">Glutathione S-transferase, N-terminal domain containing protein, putative</fullName>
    </submittedName>
</protein>
<organism evidence="2 3">
    <name type="scientific">Angomonas deanei</name>
    <dbReference type="NCBI Taxonomy" id="59799"/>
    <lineage>
        <taxon>Eukaryota</taxon>
        <taxon>Discoba</taxon>
        <taxon>Euglenozoa</taxon>
        <taxon>Kinetoplastea</taxon>
        <taxon>Metakinetoplastina</taxon>
        <taxon>Trypanosomatida</taxon>
        <taxon>Trypanosomatidae</taxon>
        <taxon>Strigomonadinae</taxon>
        <taxon>Angomonas</taxon>
    </lineage>
</organism>
<dbReference type="VEuPathDB" id="TriTrypDB:ADEAN_000815800"/>
<gene>
    <name evidence="2" type="ORF">ADEAN_000815800</name>
</gene>
<dbReference type="InterPro" id="IPR036282">
    <property type="entry name" value="Glutathione-S-Trfase_C_sf"/>
</dbReference>
<dbReference type="GO" id="GO:0016740">
    <property type="term" value="F:transferase activity"/>
    <property type="evidence" value="ECO:0007669"/>
    <property type="project" value="UniProtKB-KW"/>
</dbReference>
<dbReference type="InterPro" id="IPR036249">
    <property type="entry name" value="Thioredoxin-like_sf"/>
</dbReference>
<dbReference type="Gene3D" id="1.20.1050.10">
    <property type="match status" value="1"/>
</dbReference>
<dbReference type="InterPro" id="IPR050802">
    <property type="entry name" value="EF-GSTs"/>
</dbReference>
<evidence type="ECO:0000313" key="3">
    <source>
        <dbReference type="Proteomes" id="UP000515908"/>
    </source>
</evidence>
<dbReference type="EMBL" id="LR877162">
    <property type="protein sequence ID" value="CAD2220636.1"/>
    <property type="molecule type" value="Genomic_DNA"/>
</dbReference>